<gene>
    <name evidence="6" type="ORF">DH2020_022231</name>
</gene>
<dbReference type="SMART" id="SM00717">
    <property type="entry name" value="SANT"/>
    <property type="match status" value="1"/>
</dbReference>
<dbReference type="InterPro" id="IPR050560">
    <property type="entry name" value="MYB_TF"/>
</dbReference>
<dbReference type="InterPro" id="IPR001005">
    <property type="entry name" value="SANT/Myb"/>
</dbReference>
<protein>
    <recommendedName>
        <fullName evidence="8">R2R3-MYB protein</fullName>
    </recommendedName>
</protein>
<evidence type="ECO:0000313" key="7">
    <source>
        <dbReference type="Proteomes" id="UP001318860"/>
    </source>
</evidence>
<dbReference type="Gene3D" id="1.10.10.60">
    <property type="entry name" value="Homeodomain-like"/>
    <property type="match status" value="1"/>
</dbReference>
<dbReference type="SUPFAM" id="SSF46689">
    <property type="entry name" value="Homeodomain-like"/>
    <property type="match status" value="1"/>
</dbReference>
<feature type="domain" description="HTH myb-type" evidence="5">
    <location>
        <begin position="28"/>
        <end position="82"/>
    </location>
</feature>
<dbReference type="PANTHER" id="PTHR45614:SF25">
    <property type="entry name" value="MYB PROTEIN"/>
    <property type="match status" value="1"/>
</dbReference>
<dbReference type="EMBL" id="JABTTQ020000012">
    <property type="protein sequence ID" value="KAK6145411.1"/>
    <property type="molecule type" value="Genomic_DNA"/>
</dbReference>
<dbReference type="CDD" id="cd00167">
    <property type="entry name" value="SANT"/>
    <property type="match status" value="1"/>
</dbReference>
<feature type="region of interest" description="Disordered" evidence="3">
    <location>
        <begin position="1"/>
        <end position="33"/>
    </location>
</feature>
<accession>A0ABR0WFM8</accession>
<dbReference type="InterPro" id="IPR017930">
    <property type="entry name" value="Myb_dom"/>
</dbReference>
<evidence type="ECO:0000256" key="3">
    <source>
        <dbReference type="SAM" id="MobiDB-lite"/>
    </source>
</evidence>
<feature type="domain" description="Myb-like" evidence="4">
    <location>
        <begin position="32"/>
        <end position="78"/>
    </location>
</feature>
<evidence type="ECO:0000259" key="4">
    <source>
        <dbReference type="PROSITE" id="PS50090"/>
    </source>
</evidence>
<evidence type="ECO:0000313" key="6">
    <source>
        <dbReference type="EMBL" id="KAK6145411.1"/>
    </source>
</evidence>
<dbReference type="PANTHER" id="PTHR45614">
    <property type="entry name" value="MYB PROTEIN-RELATED"/>
    <property type="match status" value="1"/>
</dbReference>
<keyword evidence="7" id="KW-1185">Reference proteome</keyword>
<dbReference type="Proteomes" id="UP001318860">
    <property type="component" value="Unassembled WGS sequence"/>
</dbReference>
<dbReference type="Pfam" id="PF00249">
    <property type="entry name" value="Myb_DNA-binding"/>
    <property type="match status" value="1"/>
</dbReference>
<dbReference type="PROSITE" id="PS51294">
    <property type="entry name" value="HTH_MYB"/>
    <property type="match status" value="1"/>
</dbReference>
<evidence type="ECO:0000256" key="2">
    <source>
        <dbReference type="ARBA" id="ARBA00023242"/>
    </source>
</evidence>
<sequence length="381" mass="41984">MKEPVEASVDDAMAVDGGGEAEDGAGVKGKVRGPWSPDEDAILTGLVRKFGPRNWSLIARGIPGRSGKSCRLRWCNQLDPCVMRKPFTDNAIKNHWNSTLRRRFLNLRRSKPVTSQELYNSNIDSMRASSEETPSGLALNSFKSSDETDGGKSKQSEDIAETSAGVVKLLISSETMEQFEDKTQTTARCPVLKKNPSLVEKIHPSVEENHPIISRPISKVGAFTVCKFSSHDSKFSRTVEKEESLFQLAKRDIGISKFFDGGFGEPMIRLQCGHGCCEASNEHSSHRSLLGPEFVEYEDPPNFSSPELTSIATDLNNIAWMRKGLEKAGRILGQANGQRVFAGTSVCVNAEEIMKIDEILEGRDLFSRPAFTLRAEVEGLS</sequence>
<proteinExistence type="predicted"/>
<evidence type="ECO:0000259" key="5">
    <source>
        <dbReference type="PROSITE" id="PS51294"/>
    </source>
</evidence>
<organism evidence="6 7">
    <name type="scientific">Rehmannia glutinosa</name>
    <name type="common">Chinese foxglove</name>
    <dbReference type="NCBI Taxonomy" id="99300"/>
    <lineage>
        <taxon>Eukaryota</taxon>
        <taxon>Viridiplantae</taxon>
        <taxon>Streptophyta</taxon>
        <taxon>Embryophyta</taxon>
        <taxon>Tracheophyta</taxon>
        <taxon>Spermatophyta</taxon>
        <taxon>Magnoliopsida</taxon>
        <taxon>eudicotyledons</taxon>
        <taxon>Gunneridae</taxon>
        <taxon>Pentapetalae</taxon>
        <taxon>asterids</taxon>
        <taxon>lamiids</taxon>
        <taxon>Lamiales</taxon>
        <taxon>Orobanchaceae</taxon>
        <taxon>Rehmannieae</taxon>
        <taxon>Rehmannia</taxon>
    </lineage>
</organism>
<keyword evidence="2" id="KW-0539">Nucleus</keyword>
<reference evidence="6 7" key="1">
    <citation type="journal article" date="2021" name="Comput. Struct. Biotechnol. J.">
        <title>De novo genome assembly of the potent medicinal plant Rehmannia glutinosa using nanopore technology.</title>
        <authorList>
            <person name="Ma L."/>
            <person name="Dong C."/>
            <person name="Song C."/>
            <person name="Wang X."/>
            <person name="Zheng X."/>
            <person name="Niu Y."/>
            <person name="Chen S."/>
            <person name="Feng W."/>
        </authorList>
    </citation>
    <scope>NUCLEOTIDE SEQUENCE [LARGE SCALE GENOMIC DNA]</scope>
    <source>
        <strain evidence="6">DH-2019</strain>
    </source>
</reference>
<evidence type="ECO:0000256" key="1">
    <source>
        <dbReference type="ARBA" id="ARBA00004123"/>
    </source>
</evidence>
<name>A0ABR0WFM8_REHGL</name>
<comment type="caution">
    <text evidence="6">The sequence shown here is derived from an EMBL/GenBank/DDBJ whole genome shotgun (WGS) entry which is preliminary data.</text>
</comment>
<feature type="region of interest" description="Disordered" evidence="3">
    <location>
        <begin position="126"/>
        <end position="158"/>
    </location>
</feature>
<dbReference type="InterPro" id="IPR009057">
    <property type="entry name" value="Homeodomain-like_sf"/>
</dbReference>
<feature type="compositionally biased region" description="Basic and acidic residues" evidence="3">
    <location>
        <begin position="144"/>
        <end position="157"/>
    </location>
</feature>
<dbReference type="PROSITE" id="PS50090">
    <property type="entry name" value="MYB_LIKE"/>
    <property type="match status" value="1"/>
</dbReference>
<evidence type="ECO:0008006" key="8">
    <source>
        <dbReference type="Google" id="ProtNLM"/>
    </source>
</evidence>
<comment type="subcellular location">
    <subcellularLocation>
        <location evidence="1">Nucleus</location>
    </subcellularLocation>
</comment>